<dbReference type="OrthoDB" id="2115692at2759"/>
<protein>
    <recommendedName>
        <fullName evidence="3">N-acetyltransferase domain-containing protein</fullName>
    </recommendedName>
</protein>
<dbReference type="Proteomes" id="UP000070501">
    <property type="component" value="Unassembled WGS sequence"/>
</dbReference>
<dbReference type="Gene3D" id="3.40.630.30">
    <property type="match status" value="1"/>
</dbReference>
<gene>
    <name evidence="1" type="ORF">Micbo1qcDRAFT_180608</name>
</gene>
<name>A0A136IKX4_9PEZI</name>
<dbReference type="AlphaFoldDB" id="A0A136IKX4"/>
<dbReference type="EMBL" id="KQ964277">
    <property type="protein sequence ID" value="KXJ85627.1"/>
    <property type="molecule type" value="Genomic_DNA"/>
</dbReference>
<evidence type="ECO:0000313" key="2">
    <source>
        <dbReference type="Proteomes" id="UP000070501"/>
    </source>
</evidence>
<reference evidence="2" key="1">
    <citation type="submission" date="2016-02" db="EMBL/GenBank/DDBJ databases">
        <title>Draft genome sequence of Microdochium bolleyi, a fungal endophyte of beachgrass.</title>
        <authorList>
            <consortium name="DOE Joint Genome Institute"/>
            <person name="David A.S."/>
            <person name="May G."/>
            <person name="Haridas S."/>
            <person name="Lim J."/>
            <person name="Wang M."/>
            <person name="Labutti K."/>
            <person name="Lipzen A."/>
            <person name="Barry K."/>
            <person name="Grigoriev I.V."/>
        </authorList>
    </citation>
    <scope>NUCLEOTIDE SEQUENCE [LARGE SCALE GENOMIC DNA]</scope>
    <source>
        <strain evidence="2">J235TASD1</strain>
    </source>
</reference>
<organism evidence="1 2">
    <name type="scientific">Microdochium bolleyi</name>
    <dbReference type="NCBI Taxonomy" id="196109"/>
    <lineage>
        <taxon>Eukaryota</taxon>
        <taxon>Fungi</taxon>
        <taxon>Dikarya</taxon>
        <taxon>Ascomycota</taxon>
        <taxon>Pezizomycotina</taxon>
        <taxon>Sordariomycetes</taxon>
        <taxon>Xylariomycetidae</taxon>
        <taxon>Xylariales</taxon>
        <taxon>Microdochiaceae</taxon>
        <taxon>Microdochium</taxon>
    </lineage>
</organism>
<keyword evidence="2" id="KW-1185">Reference proteome</keyword>
<proteinExistence type="predicted"/>
<sequence length="301" mass="33973">MSTSNYLILRNCCLLKPNRVFPQREDSVAGILRDFKKKSPPLGFRQDSKDGFFIASIDVDPSEDIFNGLPNQEWPINRALKDLHDRVKSLVAELEHVVSLAPQGGAKVPLAEDEDLMKVSTGSLTWGEPPHVCVPPHFKSLMLTVKLMNGIRDISTGSRSYTQHQQQLVLEPCTVSDMPLLSGIWFAAFTDPALRVLWPDTPAVRAWWDASETSHFMYTYAFQKLIKVADPAAIGSTTGQPRITECAKWHLSLTPEHHGRRIGALGEMERERERQYLYMLATHPDYQRGEVDKGIVFTFVL</sequence>
<accession>A0A136IKX4</accession>
<dbReference type="InParanoid" id="A0A136IKX4"/>
<evidence type="ECO:0008006" key="3">
    <source>
        <dbReference type="Google" id="ProtNLM"/>
    </source>
</evidence>
<evidence type="ECO:0000313" key="1">
    <source>
        <dbReference type="EMBL" id="KXJ85627.1"/>
    </source>
</evidence>